<accession>A0AA88WR09</accession>
<sequence length="182" mass="20391">MKVYARISLGNNPNTEKETSIDQHGKKNPTWNYSMSYAIKESTEQHHGTMVVIKLYSKRKLGDWYIGEVHASMKELYDIARSCGGSAVWSFSVQEGCVKSQVRSTSSPPQSQKPDTCPFIATRHRSHASVPSPENATFSGHQTVADPQRMPEQTSATIRNSKLDTFRSPAQPPTVHLEHHRP</sequence>
<dbReference type="InterPro" id="IPR000008">
    <property type="entry name" value="C2_dom"/>
</dbReference>
<protein>
    <recommendedName>
        <fullName evidence="2">C2 domain-containing protein</fullName>
    </recommendedName>
</protein>
<evidence type="ECO:0000259" key="2">
    <source>
        <dbReference type="PROSITE" id="PS50004"/>
    </source>
</evidence>
<name>A0AA88WR09_9ASTE</name>
<feature type="compositionally biased region" description="Polar residues" evidence="1">
    <location>
        <begin position="151"/>
        <end position="160"/>
    </location>
</feature>
<dbReference type="PROSITE" id="PS50004">
    <property type="entry name" value="C2"/>
    <property type="match status" value="1"/>
</dbReference>
<dbReference type="Proteomes" id="UP001188597">
    <property type="component" value="Unassembled WGS sequence"/>
</dbReference>
<comment type="caution">
    <text evidence="3">The sequence shown here is derived from an EMBL/GenBank/DDBJ whole genome shotgun (WGS) entry which is preliminary data.</text>
</comment>
<feature type="domain" description="C2" evidence="2">
    <location>
        <begin position="1"/>
        <end position="90"/>
    </location>
</feature>
<dbReference type="EMBL" id="JAVXUP010000265">
    <property type="protein sequence ID" value="KAK3032526.1"/>
    <property type="molecule type" value="Genomic_DNA"/>
</dbReference>
<evidence type="ECO:0000256" key="1">
    <source>
        <dbReference type="SAM" id="MobiDB-lite"/>
    </source>
</evidence>
<dbReference type="AlphaFoldDB" id="A0AA88WR09"/>
<dbReference type="PANTHER" id="PTHR32246">
    <property type="entry name" value="INGRESSION PROTEIN FIC1"/>
    <property type="match status" value="1"/>
</dbReference>
<dbReference type="SUPFAM" id="SSF49562">
    <property type="entry name" value="C2 domain (Calcium/lipid-binding domain, CaLB)"/>
    <property type="match status" value="1"/>
</dbReference>
<reference evidence="3" key="1">
    <citation type="submission" date="2022-12" db="EMBL/GenBank/DDBJ databases">
        <title>Draft genome assemblies for two species of Escallonia (Escalloniales).</title>
        <authorList>
            <person name="Chanderbali A."/>
            <person name="Dervinis C."/>
            <person name="Anghel I."/>
            <person name="Soltis D."/>
            <person name="Soltis P."/>
            <person name="Zapata F."/>
        </authorList>
    </citation>
    <scope>NUCLEOTIDE SEQUENCE</scope>
    <source>
        <strain evidence="3">UCBG64.0493</strain>
        <tissue evidence="3">Leaf</tissue>
    </source>
</reference>
<evidence type="ECO:0000313" key="3">
    <source>
        <dbReference type="EMBL" id="KAK3032526.1"/>
    </source>
</evidence>
<keyword evidence="4" id="KW-1185">Reference proteome</keyword>
<dbReference type="Pfam" id="PF00168">
    <property type="entry name" value="C2"/>
    <property type="match status" value="1"/>
</dbReference>
<feature type="compositionally biased region" description="Polar residues" evidence="1">
    <location>
        <begin position="132"/>
        <end position="142"/>
    </location>
</feature>
<gene>
    <name evidence="3" type="ORF">RJ639_036441</name>
</gene>
<proteinExistence type="predicted"/>
<dbReference type="Gene3D" id="2.60.40.150">
    <property type="entry name" value="C2 domain"/>
    <property type="match status" value="1"/>
</dbReference>
<feature type="region of interest" description="Disordered" evidence="1">
    <location>
        <begin position="125"/>
        <end position="182"/>
    </location>
</feature>
<dbReference type="InterPro" id="IPR035892">
    <property type="entry name" value="C2_domain_sf"/>
</dbReference>
<dbReference type="PANTHER" id="PTHR32246:SF22">
    <property type="entry name" value="C2 DOMAIN-CONTAINING PROTEIN"/>
    <property type="match status" value="1"/>
</dbReference>
<organism evidence="3 4">
    <name type="scientific">Escallonia herrerae</name>
    <dbReference type="NCBI Taxonomy" id="1293975"/>
    <lineage>
        <taxon>Eukaryota</taxon>
        <taxon>Viridiplantae</taxon>
        <taxon>Streptophyta</taxon>
        <taxon>Embryophyta</taxon>
        <taxon>Tracheophyta</taxon>
        <taxon>Spermatophyta</taxon>
        <taxon>Magnoliopsida</taxon>
        <taxon>eudicotyledons</taxon>
        <taxon>Gunneridae</taxon>
        <taxon>Pentapetalae</taxon>
        <taxon>asterids</taxon>
        <taxon>campanulids</taxon>
        <taxon>Escalloniales</taxon>
        <taxon>Escalloniaceae</taxon>
        <taxon>Escallonia</taxon>
    </lineage>
</organism>
<evidence type="ECO:0000313" key="4">
    <source>
        <dbReference type="Proteomes" id="UP001188597"/>
    </source>
</evidence>